<evidence type="ECO:0000313" key="3">
    <source>
        <dbReference type="Proteomes" id="UP000251166"/>
    </source>
</evidence>
<feature type="compositionally biased region" description="Polar residues" evidence="1">
    <location>
        <begin position="187"/>
        <end position="203"/>
    </location>
</feature>
<accession>A0A2Z4YUD0</accession>
<dbReference type="AlphaFoldDB" id="A0A2Z4YUD0"/>
<dbReference type="Proteomes" id="UP000251166">
    <property type="component" value="Plasmid unnamed4"/>
</dbReference>
<evidence type="ECO:0000256" key="1">
    <source>
        <dbReference type="SAM" id="MobiDB-lite"/>
    </source>
</evidence>
<evidence type="ECO:0000313" key="2">
    <source>
        <dbReference type="EMBL" id="AXA44709.1"/>
    </source>
</evidence>
<protein>
    <submittedName>
        <fullName evidence="2">Uncharacterized protein</fullName>
    </submittedName>
</protein>
<organism evidence="2 3">
    <name type="scientific">Rhizobium leguminosarum</name>
    <dbReference type="NCBI Taxonomy" id="384"/>
    <lineage>
        <taxon>Bacteria</taxon>
        <taxon>Pseudomonadati</taxon>
        <taxon>Pseudomonadota</taxon>
        <taxon>Alphaproteobacteria</taxon>
        <taxon>Hyphomicrobiales</taxon>
        <taxon>Rhizobiaceae</taxon>
        <taxon>Rhizobium/Agrobacterium group</taxon>
        <taxon>Rhizobium</taxon>
    </lineage>
</organism>
<gene>
    <name evidence="2" type="ORF">DLJ82_6739</name>
</gene>
<name>A0A2Z4YUD0_RHILE</name>
<proteinExistence type="predicted"/>
<reference evidence="2 3" key="1">
    <citation type="submission" date="2018-07" db="EMBL/GenBank/DDBJ databases">
        <title>Rhizobium leguminosarum strain:ATCC 14479 Genome sequencing and assembly.</title>
        <authorList>
            <person name="Chakraborty R."/>
        </authorList>
    </citation>
    <scope>NUCLEOTIDE SEQUENCE [LARGE SCALE GENOMIC DNA]</scope>
    <source>
        <strain evidence="2 3">ATCC 14479</strain>
        <plasmid evidence="3">Plasmid unnamed4</plasmid>
    </source>
</reference>
<geneLocation type="plasmid" evidence="2 3">
    <name>unnamed4</name>
</geneLocation>
<keyword evidence="2" id="KW-0614">Plasmid</keyword>
<sequence length="215" mass="23829">MHLNAAAEQSPSRASLGLLGVSLRHRNVAVVWLGAIRRRSLPRISLRFGTADRRRWRRNDRLAGYGHDFLLANRENSPALPFIQEWCRDERCFSRAANRSPPAVSGHGPLFDKEEQGTNVKKACALAEKTDKAIRGSCKRYGIGGSMPGSPIEISVPAWDGETWRRSSAGSRSGRGNRGHPWLSGISMMSTFRNNLGGPTSSRTCRRPSWIQHAV</sequence>
<feature type="region of interest" description="Disordered" evidence="1">
    <location>
        <begin position="164"/>
        <end position="215"/>
    </location>
</feature>
<dbReference type="EMBL" id="CP030764">
    <property type="protein sequence ID" value="AXA44709.1"/>
    <property type="molecule type" value="Genomic_DNA"/>
</dbReference>